<dbReference type="OrthoDB" id="1703270at2759"/>
<evidence type="ECO:0000256" key="3">
    <source>
        <dbReference type="ARBA" id="ARBA00022833"/>
    </source>
</evidence>
<dbReference type="Pfam" id="PF15227">
    <property type="entry name" value="zf-C3HC4_4"/>
    <property type="match status" value="1"/>
</dbReference>
<dbReference type="SMART" id="SM00184">
    <property type="entry name" value="RING"/>
    <property type="match status" value="1"/>
</dbReference>
<dbReference type="GO" id="GO:0008270">
    <property type="term" value="F:zinc ion binding"/>
    <property type="evidence" value="ECO:0007669"/>
    <property type="project" value="UniProtKB-KW"/>
</dbReference>
<dbReference type="InterPro" id="IPR013083">
    <property type="entry name" value="Znf_RING/FYVE/PHD"/>
</dbReference>
<name>A0A1X2GLI1_9FUNG</name>
<dbReference type="PROSITE" id="PS00518">
    <property type="entry name" value="ZF_RING_1"/>
    <property type="match status" value="1"/>
</dbReference>
<protein>
    <recommendedName>
        <fullName evidence="5">RING-type domain-containing protein</fullName>
    </recommendedName>
</protein>
<dbReference type="PANTHER" id="PTHR23327">
    <property type="entry name" value="RING FINGER PROTEIN 127"/>
    <property type="match status" value="1"/>
</dbReference>
<dbReference type="AlphaFoldDB" id="A0A1X2GLI1"/>
<dbReference type="PROSITE" id="PS50089">
    <property type="entry name" value="ZF_RING_2"/>
    <property type="match status" value="1"/>
</dbReference>
<organism evidence="6 7">
    <name type="scientific">Hesseltinella vesiculosa</name>
    <dbReference type="NCBI Taxonomy" id="101127"/>
    <lineage>
        <taxon>Eukaryota</taxon>
        <taxon>Fungi</taxon>
        <taxon>Fungi incertae sedis</taxon>
        <taxon>Mucoromycota</taxon>
        <taxon>Mucoromycotina</taxon>
        <taxon>Mucoromycetes</taxon>
        <taxon>Mucorales</taxon>
        <taxon>Cunninghamellaceae</taxon>
        <taxon>Hesseltinella</taxon>
    </lineage>
</organism>
<dbReference type="EMBL" id="MCGT01000011">
    <property type="protein sequence ID" value="ORX55742.1"/>
    <property type="molecule type" value="Genomic_DNA"/>
</dbReference>
<sequence length="87" mass="10062">ACPVCMSLAWRPIRLVCGHMFCVRCLIKAQRKRMMACPLCRHDTAVGQASALNLDGSMEKFMLMYFPKEIKRKKLDNEREQAIEDVE</sequence>
<evidence type="ECO:0000313" key="7">
    <source>
        <dbReference type="Proteomes" id="UP000242146"/>
    </source>
</evidence>
<dbReference type="InterPro" id="IPR001841">
    <property type="entry name" value="Znf_RING"/>
</dbReference>
<proteinExistence type="predicted"/>
<keyword evidence="7" id="KW-1185">Reference proteome</keyword>
<dbReference type="PANTHER" id="PTHR23327:SF51">
    <property type="entry name" value="TRANSCRIPTIONAL REGULATOR OF YEAST FORM ADHERENCE 3"/>
    <property type="match status" value="1"/>
</dbReference>
<evidence type="ECO:0000256" key="2">
    <source>
        <dbReference type="ARBA" id="ARBA00022771"/>
    </source>
</evidence>
<evidence type="ECO:0000256" key="1">
    <source>
        <dbReference type="ARBA" id="ARBA00022723"/>
    </source>
</evidence>
<keyword evidence="2 4" id="KW-0863">Zinc-finger</keyword>
<dbReference type="InterPro" id="IPR017907">
    <property type="entry name" value="Znf_RING_CS"/>
</dbReference>
<comment type="caution">
    <text evidence="6">The sequence shown here is derived from an EMBL/GenBank/DDBJ whole genome shotgun (WGS) entry which is preliminary data.</text>
</comment>
<evidence type="ECO:0000256" key="4">
    <source>
        <dbReference type="PROSITE-ProRule" id="PRU00175"/>
    </source>
</evidence>
<keyword evidence="3" id="KW-0862">Zinc</keyword>
<dbReference type="SUPFAM" id="SSF57850">
    <property type="entry name" value="RING/U-box"/>
    <property type="match status" value="1"/>
</dbReference>
<feature type="domain" description="RING-type" evidence="5">
    <location>
        <begin position="2"/>
        <end position="41"/>
    </location>
</feature>
<reference evidence="6 7" key="1">
    <citation type="submission" date="2016-07" db="EMBL/GenBank/DDBJ databases">
        <title>Pervasive Adenine N6-methylation of Active Genes in Fungi.</title>
        <authorList>
            <consortium name="DOE Joint Genome Institute"/>
            <person name="Mondo S.J."/>
            <person name="Dannebaum R.O."/>
            <person name="Kuo R.C."/>
            <person name="Labutti K."/>
            <person name="Haridas S."/>
            <person name="Kuo A."/>
            <person name="Salamov A."/>
            <person name="Ahrendt S.R."/>
            <person name="Lipzen A."/>
            <person name="Sullivan W."/>
            <person name="Andreopoulos W.B."/>
            <person name="Clum A."/>
            <person name="Lindquist E."/>
            <person name="Daum C."/>
            <person name="Ramamoorthy G.K."/>
            <person name="Gryganskyi A."/>
            <person name="Culley D."/>
            <person name="Magnuson J.K."/>
            <person name="James T.Y."/>
            <person name="O'Malley M.A."/>
            <person name="Stajich J.E."/>
            <person name="Spatafora J.W."/>
            <person name="Visel A."/>
            <person name="Grigoriev I.V."/>
        </authorList>
    </citation>
    <scope>NUCLEOTIDE SEQUENCE [LARGE SCALE GENOMIC DNA]</scope>
    <source>
        <strain evidence="6 7">NRRL 3301</strain>
    </source>
</reference>
<accession>A0A1X2GLI1</accession>
<dbReference type="Gene3D" id="3.30.40.10">
    <property type="entry name" value="Zinc/RING finger domain, C3HC4 (zinc finger)"/>
    <property type="match status" value="1"/>
</dbReference>
<dbReference type="STRING" id="101127.A0A1X2GLI1"/>
<keyword evidence="1" id="KW-0479">Metal-binding</keyword>
<gene>
    <name evidence="6" type="ORF">DM01DRAFT_233832</name>
</gene>
<feature type="non-terminal residue" evidence="6">
    <location>
        <position position="87"/>
    </location>
</feature>
<dbReference type="Proteomes" id="UP000242146">
    <property type="component" value="Unassembled WGS sequence"/>
</dbReference>
<evidence type="ECO:0000313" key="6">
    <source>
        <dbReference type="EMBL" id="ORX55742.1"/>
    </source>
</evidence>
<evidence type="ECO:0000259" key="5">
    <source>
        <dbReference type="PROSITE" id="PS50089"/>
    </source>
</evidence>
<feature type="non-terminal residue" evidence="6">
    <location>
        <position position="1"/>
    </location>
</feature>